<keyword evidence="5 9" id="KW-0067">ATP-binding</keyword>
<dbReference type="Proteomes" id="UP000824176">
    <property type="component" value="Unassembled WGS sequence"/>
</dbReference>
<keyword evidence="3" id="KW-1003">Cell membrane</keyword>
<protein>
    <submittedName>
        <fullName evidence="9">ATP-binding cassette domain-containing protein</fullName>
    </submittedName>
</protein>
<dbReference type="InterPro" id="IPR003593">
    <property type="entry name" value="AAA+_ATPase"/>
</dbReference>
<dbReference type="Gene3D" id="3.40.50.300">
    <property type="entry name" value="P-loop containing nucleotide triphosphate hydrolases"/>
    <property type="match status" value="1"/>
</dbReference>
<accession>A0A9D2GSY8</accession>
<dbReference type="AlphaFoldDB" id="A0A9D2GSY8"/>
<evidence type="ECO:0000256" key="3">
    <source>
        <dbReference type="ARBA" id="ARBA00022475"/>
    </source>
</evidence>
<comment type="subcellular location">
    <subcellularLocation>
        <location evidence="1">Cell membrane</location>
        <topology evidence="1">Peripheral membrane protein</topology>
    </subcellularLocation>
</comment>
<dbReference type="PANTHER" id="PTHR43553:SF27">
    <property type="entry name" value="ENERGY-COUPLING FACTOR TRANSPORTER ATP-BINDING PROTEIN ECFA2"/>
    <property type="match status" value="1"/>
</dbReference>
<evidence type="ECO:0000256" key="4">
    <source>
        <dbReference type="ARBA" id="ARBA00022741"/>
    </source>
</evidence>
<keyword evidence="4" id="KW-0547">Nucleotide-binding</keyword>
<dbReference type="SUPFAM" id="SSF52540">
    <property type="entry name" value="P-loop containing nucleoside triphosphate hydrolases"/>
    <property type="match status" value="1"/>
</dbReference>
<evidence type="ECO:0000259" key="8">
    <source>
        <dbReference type="PROSITE" id="PS50893"/>
    </source>
</evidence>
<dbReference type="SMART" id="SM00382">
    <property type="entry name" value="AAA"/>
    <property type="match status" value="1"/>
</dbReference>
<dbReference type="InterPro" id="IPR050095">
    <property type="entry name" value="ECF_ABC_transporter_ATP-bd"/>
</dbReference>
<dbReference type="GO" id="GO:0016887">
    <property type="term" value="F:ATP hydrolysis activity"/>
    <property type="evidence" value="ECO:0007669"/>
    <property type="project" value="InterPro"/>
</dbReference>
<sequence>MEDILLYVKNLDTIISRESVTFTAEKGDIICIFGLNGSGKSVLLKTLCGILDKKSGTISYNIDKNMTGVCLQFPEHLIFKETALDEALIIMNNNKDKAKSLLNEINAEASMSPFYLSDGQKRLLFIYGYLETKDLIILDEPFVSLDDNSKIKVAAKIKDAASSGKCIIYTANRQADKEIAGKFIYIKEKYEQFRLF</sequence>
<keyword evidence="7" id="KW-0472">Membrane</keyword>
<comment type="caution">
    <text evidence="9">The sequence shown here is derived from an EMBL/GenBank/DDBJ whole genome shotgun (WGS) entry which is preliminary data.</text>
</comment>
<evidence type="ECO:0000256" key="1">
    <source>
        <dbReference type="ARBA" id="ARBA00004202"/>
    </source>
</evidence>
<reference evidence="9" key="1">
    <citation type="journal article" date="2021" name="PeerJ">
        <title>Extensive microbial diversity within the chicken gut microbiome revealed by metagenomics and culture.</title>
        <authorList>
            <person name="Gilroy R."/>
            <person name="Ravi A."/>
            <person name="Getino M."/>
            <person name="Pursley I."/>
            <person name="Horton D.L."/>
            <person name="Alikhan N.F."/>
            <person name="Baker D."/>
            <person name="Gharbi K."/>
            <person name="Hall N."/>
            <person name="Watson M."/>
            <person name="Adriaenssens E.M."/>
            <person name="Foster-Nyarko E."/>
            <person name="Jarju S."/>
            <person name="Secka A."/>
            <person name="Antonio M."/>
            <person name="Oren A."/>
            <person name="Chaudhuri R.R."/>
            <person name="La Ragione R."/>
            <person name="Hildebrand F."/>
            <person name="Pallen M.J."/>
        </authorList>
    </citation>
    <scope>NUCLEOTIDE SEQUENCE</scope>
    <source>
        <strain evidence="9">ChiW4-1371</strain>
    </source>
</reference>
<dbReference type="EMBL" id="DXAQ01000013">
    <property type="protein sequence ID" value="HIZ88440.1"/>
    <property type="molecule type" value="Genomic_DNA"/>
</dbReference>
<evidence type="ECO:0000256" key="5">
    <source>
        <dbReference type="ARBA" id="ARBA00022840"/>
    </source>
</evidence>
<dbReference type="GO" id="GO:0042626">
    <property type="term" value="F:ATPase-coupled transmembrane transporter activity"/>
    <property type="evidence" value="ECO:0007669"/>
    <property type="project" value="TreeGrafter"/>
</dbReference>
<gene>
    <name evidence="9" type="ORF">H9804_00715</name>
</gene>
<evidence type="ECO:0000256" key="6">
    <source>
        <dbReference type="ARBA" id="ARBA00022967"/>
    </source>
</evidence>
<organism evidence="9 10">
    <name type="scientific">Candidatus Mucispirillum faecigallinarum</name>
    <dbReference type="NCBI Taxonomy" id="2838699"/>
    <lineage>
        <taxon>Bacteria</taxon>
        <taxon>Pseudomonadati</taxon>
        <taxon>Deferribacterota</taxon>
        <taxon>Deferribacteres</taxon>
        <taxon>Deferribacterales</taxon>
        <taxon>Mucispirillaceae</taxon>
        <taxon>Mucispirillum</taxon>
    </lineage>
</organism>
<dbReference type="PROSITE" id="PS50893">
    <property type="entry name" value="ABC_TRANSPORTER_2"/>
    <property type="match status" value="1"/>
</dbReference>
<dbReference type="InterPro" id="IPR003439">
    <property type="entry name" value="ABC_transporter-like_ATP-bd"/>
</dbReference>
<evidence type="ECO:0000313" key="9">
    <source>
        <dbReference type="EMBL" id="HIZ88440.1"/>
    </source>
</evidence>
<dbReference type="InterPro" id="IPR027417">
    <property type="entry name" value="P-loop_NTPase"/>
</dbReference>
<evidence type="ECO:0000256" key="2">
    <source>
        <dbReference type="ARBA" id="ARBA00022448"/>
    </source>
</evidence>
<reference evidence="9" key="2">
    <citation type="submission" date="2021-04" db="EMBL/GenBank/DDBJ databases">
        <authorList>
            <person name="Gilroy R."/>
        </authorList>
    </citation>
    <scope>NUCLEOTIDE SEQUENCE</scope>
    <source>
        <strain evidence="9">ChiW4-1371</strain>
    </source>
</reference>
<feature type="domain" description="ABC transporter" evidence="8">
    <location>
        <begin position="1"/>
        <end position="195"/>
    </location>
</feature>
<keyword evidence="2" id="KW-0813">Transport</keyword>
<proteinExistence type="predicted"/>
<dbReference type="Pfam" id="PF00005">
    <property type="entry name" value="ABC_tran"/>
    <property type="match status" value="1"/>
</dbReference>
<dbReference type="GO" id="GO:0005524">
    <property type="term" value="F:ATP binding"/>
    <property type="evidence" value="ECO:0007669"/>
    <property type="project" value="UniProtKB-KW"/>
</dbReference>
<evidence type="ECO:0000256" key="7">
    <source>
        <dbReference type="ARBA" id="ARBA00023136"/>
    </source>
</evidence>
<keyword evidence="6" id="KW-1278">Translocase</keyword>
<name>A0A9D2GSY8_9BACT</name>
<evidence type="ECO:0000313" key="10">
    <source>
        <dbReference type="Proteomes" id="UP000824176"/>
    </source>
</evidence>
<dbReference type="PANTHER" id="PTHR43553">
    <property type="entry name" value="HEAVY METAL TRANSPORTER"/>
    <property type="match status" value="1"/>
</dbReference>
<dbReference type="GO" id="GO:0043190">
    <property type="term" value="C:ATP-binding cassette (ABC) transporter complex"/>
    <property type="evidence" value="ECO:0007669"/>
    <property type="project" value="TreeGrafter"/>
</dbReference>